<evidence type="ECO:0000313" key="1">
    <source>
        <dbReference type="EMBL" id="JAD47238.1"/>
    </source>
</evidence>
<name>A0A0A9ABD6_ARUDO</name>
<dbReference type="AlphaFoldDB" id="A0A0A9ABD6"/>
<accession>A0A0A9ABD6</accession>
<proteinExistence type="predicted"/>
<reference evidence="1" key="1">
    <citation type="submission" date="2014-09" db="EMBL/GenBank/DDBJ databases">
        <authorList>
            <person name="Magalhaes I.L.F."/>
            <person name="Oliveira U."/>
            <person name="Santos F.R."/>
            <person name="Vidigal T.H.D.A."/>
            <person name="Brescovit A.D."/>
            <person name="Santos A.J."/>
        </authorList>
    </citation>
    <scope>NUCLEOTIDE SEQUENCE</scope>
    <source>
        <tissue evidence="1">Shoot tissue taken approximately 20 cm above the soil surface</tissue>
    </source>
</reference>
<protein>
    <submittedName>
        <fullName evidence="1">Uncharacterized protein</fullName>
    </submittedName>
</protein>
<sequence length="49" mass="5721">MKMVAEKGTQLWRWFVENFFKFLWHTGNSPNKMLGADSGLVLSRDSLVF</sequence>
<dbReference type="EMBL" id="GBRH01250657">
    <property type="protein sequence ID" value="JAD47238.1"/>
    <property type="molecule type" value="Transcribed_RNA"/>
</dbReference>
<organism evidence="1">
    <name type="scientific">Arundo donax</name>
    <name type="common">Giant reed</name>
    <name type="synonym">Donax arundinaceus</name>
    <dbReference type="NCBI Taxonomy" id="35708"/>
    <lineage>
        <taxon>Eukaryota</taxon>
        <taxon>Viridiplantae</taxon>
        <taxon>Streptophyta</taxon>
        <taxon>Embryophyta</taxon>
        <taxon>Tracheophyta</taxon>
        <taxon>Spermatophyta</taxon>
        <taxon>Magnoliopsida</taxon>
        <taxon>Liliopsida</taxon>
        <taxon>Poales</taxon>
        <taxon>Poaceae</taxon>
        <taxon>PACMAD clade</taxon>
        <taxon>Arundinoideae</taxon>
        <taxon>Arundineae</taxon>
        <taxon>Arundo</taxon>
    </lineage>
</organism>
<reference evidence="1" key="2">
    <citation type="journal article" date="2015" name="Data Brief">
        <title>Shoot transcriptome of the giant reed, Arundo donax.</title>
        <authorList>
            <person name="Barrero R.A."/>
            <person name="Guerrero F.D."/>
            <person name="Moolhuijzen P."/>
            <person name="Goolsby J.A."/>
            <person name="Tidwell J."/>
            <person name="Bellgard S.E."/>
            <person name="Bellgard M.I."/>
        </authorList>
    </citation>
    <scope>NUCLEOTIDE SEQUENCE</scope>
    <source>
        <tissue evidence="1">Shoot tissue taken approximately 20 cm above the soil surface</tissue>
    </source>
</reference>